<dbReference type="Pfam" id="PF01075">
    <property type="entry name" value="Glyco_transf_9"/>
    <property type="match status" value="1"/>
</dbReference>
<dbReference type="InterPro" id="IPR051199">
    <property type="entry name" value="LPS_LOS_Heptosyltrfase"/>
</dbReference>
<dbReference type="CDD" id="cd03789">
    <property type="entry name" value="GT9_LPS_heptosyltransferase"/>
    <property type="match status" value="1"/>
</dbReference>
<reference evidence="3 4" key="1">
    <citation type="submission" date="2018-12" db="EMBL/GenBank/DDBJ databases">
        <authorList>
            <person name="Li F."/>
        </authorList>
    </citation>
    <scope>NUCLEOTIDE SEQUENCE [LARGE SCALE GENOMIC DNA]</scope>
    <source>
        <strain evidence="3 4">8H24J-4-2</strain>
    </source>
</reference>
<keyword evidence="2 3" id="KW-0808">Transferase</keyword>
<dbReference type="PANTHER" id="PTHR30160">
    <property type="entry name" value="TETRAACYLDISACCHARIDE 4'-KINASE-RELATED"/>
    <property type="match status" value="1"/>
</dbReference>
<protein>
    <submittedName>
        <fullName evidence="3">Glycosyltransferase family 9 protein</fullName>
    </submittedName>
</protein>
<keyword evidence="1" id="KW-0328">Glycosyltransferase</keyword>
<dbReference type="GO" id="GO:0008713">
    <property type="term" value="F:ADP-heptose-lipopolysaccharide heptosyltransferase activity"/>
    <property type="evidence" value="ECO:0007669"/>
    <property type="project" value="TreeGrafter"/>
</dbReference>
<accession>A0A3S5CKD2</accession>
<name>A0A3S5CKD2_9MICO</name>
<dbReference type="Gene3D" id="3.40.50.2000">
    <property type="entry name" value="Glycogen Phosphorylase B"/>
    <property type="match status" value="2"/>
</dbReference>
<dbReference type="Proteomes" id="UP000288603">
    <property type="component" value="Unassembled WGS sequence"/>
</dbReference>
<dbReference type="GO" id="GO:0009244">
    <property type="term" value="P:lipopolysaccharide core region biosynthetic process"/>
    <property type="evidence" value="ECO:0007669"/>
    <property type="project" value="TreeGrafter"/>
</dbReference>
<gene>
    <name evidence="3" type="ORF">ELQ92_11440</name>
</gene>
<sequence length="346" mass="36316">MPAIQALAAAYPAAELTLLGTPLHHALLDGRASPIDHVEVLPIAPGIRDAPSGGADADAESAEAFLERMRGRRFDLAVQVHGGGRNSNPFLLGLGSRHTVGTRTPDAVELERSMPYLYYQHEVLRALEVVGLAGAAPVVLEPRVLTTQSERAAAAARVPAGPTGRVVIHPGATDPRRRWPAHRFAEVAAALVETGARVAVIGDATDVETADAIVAGVRERGADASLVSNLAGALPLGVTAGLLAIADVVVANDSGPRHLAVAVGAPTVGIFWMGNALNAAPFGRERHRIHLSWTTRCLVCGVDVTQVGWTAERCEHDDSFVDEVDTAAVLADVADLRARSLLPRDR</sequence>
<comment type="caution">
    <text evidence="3">The sequence shown here is derived from an EMBL/GenBank/DDBJ whole genome shotgun (WGS) entry which is preliminary data.</text>
</comment>
<dbReference type="EMBL" id="RZNC01000003">
    <property type="protein sequence ID" value="RWZ61652.1"/>
    <property type="molecule type" value="Genomic_DNA"/>
</dbReference>
<proteinExistence type="predicted"/>
<dbReference type="OrthoDB" id="9807356at2"/>
<organism evidence="3 4">
    <name type="scientific">Labedella populi</name>
    <dbReference type="NCBI Taxonomy" id="2498850"/>
    <lineage>
        <taxon>Bacteria</taxon>
        <taxon>Bacillati</taxon>
        <taxon>Actinomycetota</taxon>
        <taxon>Actinomycetes</taxon>
        <taxon>Micrococcales</taxon>
        <taxon>Microbacteriaceae</taxon>
        <taxon>Labedella</taxon>
    </lineage>
</organism>
<evidence type="ECO:0000256" key="2">
    <source>
        <dbReference type="ARBA" id="ARBA00022679"/>
    </source>
</evidence>
<dbReference type="PANTHER" id="PTHR30160:SF1">
    <property type="entry name" value="LIPOPOLYSACCHARIDE 1,2-N-ACETYLGLUCOSAMINETRANSFERASE-RELATED"/>
    <property type="match status" value="1"/>
</dbReference>
<keyword evidence="4" id="KW-1185">Reference proteome</keyword>
<dbReference type="SUPFAM" id="SSF53756">
    <property type="entry name" value="UDP-Glycosyltransferase/glycogen phosphorylase"/>
    <property type="match status" value="1"/>
</dbReference>
<dbReference type="InterPro" id="IPR002201">
    <property type="entry name" value="Glyco_trans_9"/>
</dbReference>
<evidence type="ECO:0000256" key="1">
    <source>
        <dbReference type="ARBA" id="ARBA00022676"/>
    </source>
</evidence>
<dbReference type="AlphaFoldDB" id="A0A3S5CKD2"/>
<evidence type="ECO:0000313" key="4">
    <source>
        <dbReference type="Proteomes" id="UP000288603"/>
    </source>
</evidence>
<dbReference type="GO" id="GO:0005829">
    <property type="term" value="C:cytosol"/>
    <property type="evidence" value="ECO:0007669"/>
    <property type="project" value="TreeGrafter"/>
</dbReference>
<evidence type="ECO:0000313" key="3">
    <source>
        <dbReference type="EMBL" id="RWZ61652.1"/>
    </source>
</evidence>